<reference evidence="2 3" key="1">
    <citation type="submission" date="2012-08" db="EMBL/GenBank/DDBJ databases">
        <authorList>
            <person name="Gan P.H.P."/>
            <person name="Ikeda K."/>
            <person name="Irieda H."/>
            <person name="Narusaka M."/>
            <person name="O'Connell R.J."/>
            <person name="Narusaka Y."/>
            <person name="Takano Y."/>
            <person name="Kubo Y."/>
            <person name="Shirasu K."/>
        </authorList>
    </citation>
    <scope>NUCLEOTIDE SEQUENCE [LARGE SCALE GENOMIC DNA]</scope>
    <source>
        <strain evidence="2 3">Nara gc5</strain>
    </source>
</reference>
<name>A0A7J6JL62_COLFN</name>
<sequence length="76" mass="8406">MEWVPFVPRKLIEARENDYCCTVPSNHQNTTVSARLSRGMSQSMNASGPSTKSHLASRTTRSSAMSHGRDRLSPSL</sequence>
<keyword evidence="3" id="KW-1185">Reference proteome</keyword>
<feature type="compositionally biased region" description="Polar residues" evidence="1">
    <location>
        <begin position="36"/>
        <end position="65"/>
    </location>
</feature>
<feature type="compositionally biased region" description="Basic and acidic residues" evidence="1">
    <location>
        <begin position="67"/>
        <end position="76"/>
    </location>
</feature>
<accession>A0A7J6JL62</accession>
<organism evidence="2 3">
    <name type="scientific">Colletotrichum fructicola (strain Nara gc5)</name>
    <name type="common">Anthracnose fungus</name>
    <name type="synonym">Colletotrichum gloeosporioides (strain Nara gc5)</name>
    <dbReference type="NCBI Taxonomy" id="1213859"/>
    <lineage>
        <taxon>Eukaryota</taxon>
        <taxon>Fungi</taxon>
        <taxon>Dikarya</taxon>
        <taxon>Ascomycota</taxon>
        <taxon>Pezizomycotina</taxon>
        <taxon>Sordariomycetes</taxon>
        <taxon>Hypocreomycetidae</taxon>
        <taxon>Glomerellales</taxon>
        <taxon>Glomerellaceae</taxon>
        <taxon>Colletotrichum</taxon>
        <taxon>Colletotrichum gloeosporioides species complex</taxon>
    </lineage>
</organism>
<proteinExistence type="predicted"/>
<comment type="caution">
    <text evidence="2">The sequence shown here is derived from an EMBL/GenBank/DDBJ whole genome shotgun (WGS) entry which is preliminary data.</text>
</comment>
<dbReference type="InParanoid" id="A0A7J6JL62"/>
<dbReference type="Proteomes" id="UP000011096">
    <property type="component" value="Unassembled WGS sequence"/>
</dbReference>
<evidence type="ECO:0000313" key="3">
    <source>
        <dbReference type="Proteomes" id="UP000011096"/>
    </source>
</evidence>
<evidence type="ECO:0000256" key="1">
    <source>
        <dbReference type="SAM" id="MobiDB-lite"/>
    </source>
</evidence>
<dbReference type="AlphaFoldDB" id="A0A7J6JL62"/>
<gene>
    <name evidence="2" type="ORF">CGGC5_v001492</name>
</gene>
<feature type="region of interest" description="Disordered" evidence="1">
    <location>
        <begin position="36"/>
        <end position="76"/>
    </location>
</feature>
<dbReference type="OrthoDB" id="10281125at2759"/>
<dbReference type="EMBL" id="ANPB02000001">
    <property type="protein sequence ID" value="KAF4490767.1"/>
    <property type="molecule type" value="Genomic_DNA"/>
</dbReference>
<evidence type="ECO:0000313" key="2">
    <source>
        <dbReference type="EMBL" id="KAF4490767.1"/>
    </source>
</evidence>
<dbReference type="GeneID" id="43618569"/>
<protein>
    <submittedName>
        <fullName evidence="2">Uncharacterized protein</fullName>
    </submittedName>
</protein>
<reference evidence="2 3" key="2">
    <citation type="submission" date="2020-04" db="EMBL/GenBank/DDBJ databases">
        <title>Genome sequencing and assembly of multiple isolates from the Colletotrichum gloeosporioides species complex.</title>
        <authorList>
            <person name="Gan P."/>
            <person name="Shirasu K."/>
        </authorList>
    </citation>
    <scope>NUCLEOTIDE SEQUENCE [LARGE SCALE GENOMIC DNA]</scope>
    <source>
        <strain evidence="2 3">Nara gc5</strain>
    </source>
</reference>
<dbReference type="RefSeq" id="XP_031886418.1">
    <property type="nucleotide sequence ID" value="XM_032034557.1"/>
</dbReference>